<accession>A0A6A6E385</accession>
<sequence>LWYFASGTCLPSAGDDGNGGITHSVDVPVIGCVAKDWNKGCPVEPQWNGPNTEYNNVPREPFPTVPTYYRTQYCQQDDSWRIYYGLYFKKDTSHKSDWEDAIVKFVRTEDRSKWRRYGLAMEVHGNRGIGYWQDIPNTFDGDGDLKQSGNKDRNYPKLFIGKFAHTVNYDPEGQNKGGSCIGEDFKTDDFYLWSLKHLRSANAIDRSWNYGQATNPHNVDLCGPEF</sequence>
<organism evidence="1 2">
    <name type="scientific">Zopfia rhizophila CBS 207.26</name>
    <dbReference type="NCBI Taxonomy" id="1314779"/>
    <lineage>
        <taxon>Eukaryota</taxon>
        <taxon>Fungi</taxon>
        <taxon>Dikarya</taxon>
        <taxon>Ascomycota</taxon>
        <taxon>Pezizomycotina</taxon>
        <taxon>Dothideomycetes</taxon>
        <taxon>Dothideomycetes incertae sedis</taxon>
        <taxon>Zopfiaceae</taxon>
        <taxon>Zopfia</taxon>
    </lineage>
</organism>
<name>A0A6A6E385_9PEZI</name>
<dbReference type="AlphaFoldDB" id="A0A6A6E385"/>
<evidence type="ECO:0000313" key="2">
    <source>
        <dbReference type="Proteomes" id="UP000800200"/>
    </source>
</evidence>
<keyword evidence="2" id="KW-1185">Reference proteome</keyword>
<dbReference type="Proteomes" id="UP000800200">
    <property type="component" value="Unassembled WGS sequence"/>
</dbReference>
<gene>
    <name evidence="1" type="ORF">K469DRAFT_575648</name>
</gene>
<dbReference type="OrthoDB" id="10255963at2759"/>
<protein>
    <submittedName>
        <fullName evidence="1">Uncharacterized protein</fullName>
    </submittedName>
</protein>
<reference evidence="1" key="1">
    <citation type="journal article" date="2020" name="Stud. Mycol.">
        <title>101 Dothideomycetes genomes: a test case for predicting lifestyles and emergence of pathogens.</title>
        <authorList>
            <person name="Haridas S."/>
            <person name="Albert R."/>
            <person name="Binder M."/>
            <person name="Bloem J."/>
            <person name="Labutti K."/>
            <person name="Salamov A."/>
            <person name="Andreopoulos B."/>
            <person name="Baker S."/>
            <person name="Barry K."/>
            <person name="Bills G."/>
            <person name="Bluhm B."/>
            <person name="Cannon C."/>
            <person name="Castanera R."/>
            <person name="Culley D."/>
            <person name="Daum C."/>
            <person name="Ezra D."/>
            <person name="Gonzalez J."/>
            <person name="Henrissat B."/>
            <person name="Kuo A."/>
            <person name="Liang C."/>
            <person name="Lipzen A."/>
            <person name="Lutzoni F."/>
            <person name="Magnuson J."/>
            <person name="Mondo S."/>
            <person name="Nolan M."/>
            <person name="Ohm R."/>
            <person name="Pangilinan J."/>
            <person name="Park H.-J."/>
            <person name="Ramirez L."/>
            <person name="Alfaro M."/>
            <person name="Sun H."/>
            <person name="Tritt A."/>
            <person name="Yoshinaga Y."/>
            <person name="Zwiers L.-H."/>
            <person name="Turgeon B."/>
            <person name="Goodwin S."/>
            <person name="Spatafora J."/>
            <person name="Crous P."/>
            <person name="Grigoriev I."/>
        </authorList>
    </citation>
    <scope>NUCLEOTIDE SEQUENCE</scope>
    <source>
        <strain evidence="1">CBS 207.26</strain>
    </source>
</reference>
<dbReference type="EMBL" id="ML994633">
    <property type="protein sequence ID" value="KAF2185475.1"/>
    <property type="molecule type" value="Genomic_DNA"/>
</dbReference>
<proteinExistence type="predicted"/>
<evidence type="ECO:0000313" key="1">
    <source>
        <dbReference type="EMBL" id="KAF2185475.1"/>
    </source>
</evidence>
<feature type="non-terminal residue" evidence="1">
    <location>
        <position position="1"/>
    </location>
</feature>